<dbReference type="InterPro" id="IPR000960">
    <property type="entry name" value="Flavin_mOase"/>
</dbReference>
<comment type="similarity">
    <text evidence="1">Belongs to the FMO family.</text>
</comment>
<proteinExistence type="inferred from homology"/>
<dbReference type="AlphaFoldDB" id="A0A895YQ25"/>
<keyword evidence="5" id="KW-0521">NADP</keyword>
<dbReference type="PRINTS" id="PR00370">
    <property type="entry name" value="FMOXYGENASE"/>
</dbReference>
<name>A0A895YQ25_9ACTN</name>
<keyword evidence="3" id="KW-0285">Flavoprotein</keyword>
<dbReference type="InterPro" id="IPR036188">
    <property type="entry name" value="FAD/NAD-bd_sf"/>
</dbReference>
<organism evidence="7 8">
    <name type="scientific">Natronosporangium hydrolyticum</name>
    <dbReference type="NCBI Taxonomy" id="2811111"/>
    <lineage>
        <taxon>Bacteria</taxon>
        <taxon>Bacillati</taxon>
        <taxon>Actinomycetota</taxon>
        <taxon>Actinomycetes</taxon>
        <taxon>Micromonosporales</taxon>
        <taxon>Micromonosporaceae</taxon>
        <taxon>Natronosporangium</taxon>
    </lineage>
</organism>
<dbReference type="InterPro" id="IPR050346">
    <property type="entry name" value="FMO-like"/>
</dbReference>
<reference evidence="7" key="1">
    <citation type="submission" date="2021-02" db="EMBL/GenBank/DDBJ databases">
        <title>Natrosporangium hydrolyticum gen. nov., sp. nov, a haloalkaliphilic actinobacterium from a soda solonchak soil.</title>
        <authorList>
            <person name="Sorokin D.Y."/>
            <person name="Khijniak T.V."/>
            <person name="Zakharycheva A.P."/>
            <person name="Boueva O.V."/>
            <person name="Ariskina E.V."/>
            <person name="Hahnke R.L."/>
            <person name="Bunk B."/>
            <person name="Sproer C."/>
            <person name="Schumann P."/>
            <person name="Evtushenko L.I."/>
            <person name="Kublanov I.V."/>
        </authorList>
    </citation>
    <scope>NUCLEOTIDE SEQUENCE</scope>
    <source>
        <strain evidence="7">DSM 106523</strain>
    </source>
</reference>
<keyword evidence="4" id="KW-0274">FAD</keyword>
<dbReference type="PIRSF" id="PIRSF000332">
    <property type="entry name" value="FMO"/>
    <property type="match status" value="1"/>
</dbReference>
<gene>
    <name evidence="7" type="ORF">JQS43_07965</name>
</gene>
<dbReference type="RefSeq" id="WP_420847663.1">
    <property type="nucleotide sequence ID" value="NZ_CP070499.1"/>
</dbReference>
<comment type="similarity">
    <text evidence="2">Belongs to the FAD-binding monooxygenase family.</text>
</comment>
<dbReference type="Proteomes" id="UP000662857">
    <property type="component" value="Chromosome"/>
</dbReference>
<evidence type="ECO:0000256" key="1">
    <source>
        <dbReference type="ARBA" id="ARBA00009183"/>
    </source>
</evidence>
<evidence type="ECO:0000313" key="8">
    <source>
        <dbReference type="Proteomes" id="UP000662857"/>
    </source>
</evidence>
<evidence type="ECO:0000256" key="4">
    <source>
        <dbReference type="ARBA" id="ARBA00022827"/>
    </source>
</evidence>
<dbReference type="InterPro" id="IPR036291">
    <property type="entry name" value="NAD(P)-bd_dom_sf"/>
</dbReference>
<evidence type="ECO:0000256" key="3">
    <source>
        <dbReference type="ARBA" id="ARBA00022630"/>
    </source>
</evidence>
<evidence type="ECO:0000313" key="7">
    <source>
        <dbReference type="EMBL" id="QSB16220.1"/>
    </source>
</evidence>
<dbReference type="EMBL" id="CP070499">
    <property type="protein sequence ID" value="QSB16220.1"/>
    <property type="molecule type" value="Genomic_DNA"/>
</dbReference>
<dbReference type="InterPro" id="IPR020946">
    <property type="entry name" value="Flavin_mOase-like"/>
</dbReference>
<accession>A0A895YQ25</accession>
<dbReference type="SUPFAM" id="SSF51735">
    <property type="entry name" value="NAD(P)-binding Rossmann-fold domains"/>
    <property type="match status" value="1"/>
</dbReference>
<dbReference type="GO" id="GO:0050660">
    <property type="term" value="F:flavin adenine dinucleotide binding"/>
    <property type="evidence" value="ECO:0007669"/>
    <property type="project" value="InterPro"/>
</dbReference>
<evidence type="ECO:0000256" key="2">
    <source>
        <dbReference type="ARBA" id="ARBA00010139"/>
    </source>
</evidence>
<evidence type="ECO:0000256" key="5">
    <source>
        <dbReference type="ARBA" id="ARBA00022857"/>
    </source>
</evidence>
<dbReference type="KEGG" id="nhy:JQS43_07965"/>
<protein>
    <submittedName>
        <fullName evidence="7">NAD(P)-binding domain-containing protein</fullName>
    </submittedName>
</protein>
<dbReference type="GO" id="GO:0004499">
    <property type="term" value="F:N,N-dimethylaniline monooxygenase activity"/>
    <property type="evidence" value="ECO:0007669"/>
    <property type="project" value="InterPro"/>
</dbReference>
<evidence type="ECO:0000256" key="6">
    <source>
        <dbReference type="ARBA" id="ARBA00023002"/>
    </source>
</evidence>
<keyword evidence="6" id="KW-0560">Oxidoreductase</keyword>
<dbReference type="GO" id="GO:0050661">
    <property type="term" value="F:NADP binding"/>
    <property type="evidence" value="ECO:0007669"/>
    <property type="project" value="InterPro"/>
</dbReference>
<dbReference type="Pfam" id="PF00743">
    <property type="entry name" value="FMO-like"/>
    <property type="match status" value="1"/>
</dbReference>
<keyword evidence="8" id="KW-1185">Reference proteome</keyword>
<dbReference type="SUPFAM" id="SSF51905">
    <property type="entry name" value="FAD/NAD(P)-binding domain"/>
    <property type="match status" value="1"/>
</dbReference>
<dbReference type="PANTHER" id="PTHR23023">
    <property type="entry name" value="DIMETHYLANILINE MONOOXYGENASE"/>
    <property type="match status" value="1"/>
</dbReference>
<dbReference type="Gene3D" id="3.50.50.60">
    <property type="entry name" value="FAD/NAD(P)-binding domain"/>
    <property type="match status" value="1"/>
</dbReference>
<sequence>MPAVSNGHYYDRGGNVCVIGAGASGLLATKNLLEHGFGVDCYERDTGVGGLWNWRHDRSPVYANLHLISSKSTTQIPDFPMPDWWPDYPHHRQVLSYLDRYADHFELRPHIWFGTEVVRAQPVPGDPAGRWDVTTRTTGGGTERTHRYAAVVVANGHHWSPAMPEYEGMAEFGGELIHASAFNDPATLRGRRVLVVGAGNTGCDVAVEAAQRAKSCWHSSRRGYHYLPKYLLGRPLDQLHELLRAARLPVRMRQWVIHRALRFSVGDLRRFGLPRPDHRVGETHPIVNSLLVYYLGHGLITPVPEVARFQAESVVLTNGEQIEPDLVVLATGYAPRFDFLDAELLGVDESGRPHLPLNLFGRHPTLAVAGLLQPESGLFGLVHWQTVAVARWLRLRQREPGRAGAVWSQLIGQVDRRLSDARPRSSARHWFQVSRGRYLRTLEGTLKELARS</sequence>